<evidence type="ECO:0000256" key="6">
    <source>
        <dbReference type="SAM" id="Coils"/>
    </source>
</evidence>
<dbReference type="PANTHER" id="PTHR11739:SF8">
    <property type="entry name" value="CITRATE SYNTHASE, MITOCHONDRIAL"/>
    <property type="match status" value="1"/>
</dbReference>
<dbReference type="PANTHER" id="PTHR11739">
    <property type="entry name" value="CITRATE SYNTHASE"/>
    <property type="match status" value="1"/>
</dbReference>
<dbReference type="InterPro" id="IPR019810">
    <property type="entry name" value="Citrate_synthase_AS"/>
</dbReference>
<comment type="pathway">
    <text evidence="1">Carbohydrate metabolism; tricarboxylic acid cycle; isocitrate from oxaloacetate: step 1/2.</text>
</comment>
<dbReference type="Pfam" id="PF00285">
    <property type="entry name" value="Citrate_synt"/>
    <property type="match status" value="1"/>
</dbReference>
<dbReference type="OrthoDB" id="9800864at2"/>
<dbReference type="Proteomes" id="UP000249547">
    <property type="component" value="Unassembled WGS sequence"/>
</dbReference>
<keyword evidence="4 5" id="KW-0808">Transferase</keyword>
<gene>
    <name evidence="7" type="ORF">LX64_04762</name>
</gene>
<dbReference type="InterPro" id="IPR010109">
    <property type="entry name" value="Citrate_synthase_euk"/>
</dbReference>
<organism evidence="7 8">
    <name type="scientific">Chitinophaga skermanii</name>
    <dbReference type="NCBI Taxonomy" id="331697"/>
    <lineage>
        <taxon>Bacteria</taxon>
        <taxon>Pseudomonadati</taxon>
        <taxon>Bacteroidota</taxon>
        <taxon>Chitinophagia</taxon>
        <taxon>Chitinophagales</taxon>
        <taxon>Chitinophagaceae</taxon>
        <taxon>Chitinophaga</taxon>
    </lineage>
</organism>
<dbReference type="GO" id="GO:0005975">
    <property type="term" value="P:carbohydrate metabolic process"/>
    <property type="evidence" value="ECO:0007669"/>
    <property type="project" value="TreeGrafter"/>
</dbReference>
<dbReference type="FunFam" id="1.10.580.10:FF:000001">
    <property type="entry name" value="Citrate synthase"/>
    <property type="match status" value="1"/>
</dbReference>
<keyword evidence="8" id="KW-1185">Reference proteome</keyword>
<dbReference type="NCBIfam" id="TIGR01793">
    <property type="entry name" value="cit_synth_euk"/>
    <property type="match status" value="1"/>
</dbReference>
<proteinExistence type="inferred from homology"/>
<evidence type="ECO:0000256" key="4">
    <source>
        <dbReference type="ARBA" id="ARBA00022679"/>
    </source>
</evidence>
<dbReference type="GO" id="GO:0036440">
    <property type="term" value="F:citrate synthase activity"/>
    <property type="evidence" value="ECO:0007669"/>
    <property type="project" value="UniProtKB-EC"/>
</dbReference>
<dbReference type="RefSeq" id="WP_111600150.1">
    <property type="nucleotide sequence ID" value="NZ_QLLL01000012.1"/>
</dbReference>
<dbReference type="UniPathway" id="UPA00223"/>
<dbReference type="Gene3D" id="1.10.230.10">
    <property type="entry name" value="Cytochrome P450-Terp, domain 2"/>
    <property type="match status" value="1"/>
</dbReference>
<evidence type="ECO:0000256" key="5">
    <source>
        <dbReference type="RuleBase" id="RU003406"/>
    </source>
</evidence>
<dbReference type="NCBIfam" id="NF007128">
    <property type="entry name" value="PRK09569.1"/>
    <property type="match status" value="1"/>
</dbReference>
<dbReference type="InterPro" id="IPR016143">
    <property type="entry name" value="Citrate_synth-like_sm_a-sub"/>
</dbReference>
<feature type="coiled-coil region" evidence="6">
    <location>
        <begin position="5"/>
        <end position="32"/>
    </location>
</feature>
<evidence type="ECO:0000313" key="8">
    <source>
        <dbReference type="Proteomes" id="UP000249547"/>
    </source>
</evidence>
<dbReference type="PROSITE" id="PS00480">
    <property type="entry name" value="CITRATE_SYNTHASE"/>
    <property type="match status" value="1"/>
</dbReference>
<protein>
    <recommendedName>
        <fullName evidence="3">citrate synthase (unknown stereospecificity)</fullName>
        <ecNumber evidence="3">2.3.3.16</ecNumber>
    </recommendedName>
</protein>
<evidence type="ECO:0000256" key="3">
    <source>
        <dbReference type="ARBA" id="ARBA00012972"/>
    </source>
</evidence>
<dbReference type="GO" id="GO:0006099">
    <property type="term" value="P:tricarboxylic acid cycle"/>
    <property type="evidence" value="ECO:0007669"/>
    <property type="project" value="UniProtKB-UniPathway"/>
</dbReference>
<reference evidence="7 8" key="1">
    <citation type="submission" date="2018-06" db="EMBL/GenBank/DDBJ databases">
        <title>Genomic Encyclopedia of Archaeal and Bacterial Type Strains, Phase II (KMG-II): from individual species to whole genera.</title>
        <authorList>
            <person name="Goeker M."/>
        </authorList>
    </citation>
    <scope>NUCLEOTIDE SEQUENCE [LARGE SCALE GENOMIC DNA]</scope>
    <source>
        <strain evidence="7 8">DSM 23857</strain>
    </source>
</reference>
<accession>A0A327Q1S8</accession>
<dbReference type="Gene3D" id="1.10.580.10">
    <property type="entry name" value="Citrate Synthase, domain 1"/>
    <property type="match status" value="1"/>
</dbReference>
<dbReference type="AlphaFoldDB" id="A0A327Q1S8"/>
<dbReference type="EC" id="2.3.3.16" evidence="3"/>
<evidence type="ECO:0000256" key="2">
    <source>
        <dbReference type="ARBA" id="ARBA00010566"/>
    </source>
</evidence>
<dbReference type="InterPro" id="IPR002020">
    <property type="entry name" value="Citrate_synthase"/>
</dbReference>
<dbReference type="InterPro" id="IPR016142">
    <property type="entry name" value="Citrate_synth-like_lrg_a-sub"/>
</dbReference>
<comment type="similarity">
    <text evidence="2 5">Belongs to the citrate synthase family.</text>
</comment>
<name>A0A327Q1S8_9BACT</name>
<keyword evidence="6" id="KW-0175">Coiled coil</keyword>
<dbReference type="EMBL" id="QLLL01000012">
    <property type="protein sequence ID" value="RAI98400.1"/>
    <property type="molecule type" value="Genomic_DNA"/>
</dbReference>
<dbReference type="GO" id="GO:0006101">
    <property type="term" value="P:citrate metabolic process"/>
    <property type="evidence" value="ECO:0007669"/>
    <property type="project" value="InterPro"/>
</dbReference>
<dbReference type="PRINTS" id="PR00143">
    <property type="entry name" value="CITRTSNTHASE"/>
</dbReference>
<comment type="caution">
    <text evidence="7">The sequence shown here is derived from an EMBL/GenBank/DDBJ whole genome shotgun (WGS) entry which is preliminary data.</text>
</comment>
<dbReference type="SUPFAM" id="SSF48256">
    <property type="entry name" value="Citrate synthase"/>
    <property type="match status" value="1"/>
</dbReference>
<sequence>MSYIKDKFKVKADELSAEVKELIKNHGNTKIEDVTLAQVYQGMRGITGLVTETSLLDANEGIRFRGYSIPELREKLPKAPGGKEPLPEGLFYLMLIGELPTEADVQTISSVLGRRSHVPNHVFDAIDALPLTTHPMTMFTIAIMALQTESLFAKAYAEGINKKDYWSYVFEDSLNLIARLPRVAAYIYRRKYKGGQHIQPNGELDWASNFAHMLGYTDDAFNELMRLYMVIHADHEGGNVSAHTTHLVGSALSDPYLSFAAGMTGLAGPLHGLANQEVIKWILDMREELGGGMPTKDQIEAYVRKTLADGKVVPGYGHAVLRKTDPRFTAQMEFAKTHLPNDELVRIVWMVYDTVPGILTELGKAKNPWPNVDAHSGALLVHYGLVEYEFYTVLFGVSRALGVLASLCWDRALGLSIERPKSVTTEWMKLFVEGKAEVIEG</sequence>
<evidence type="ECO:0000256" key="1">
    <source>
        <dbReference type="ARBA" id="ARBA00004751"/>
    </source>
</evidence>
<dbReference type="InterPro" id="IPR036969">
    <property type="entry name" value="Citrate_synthase_sf"/>
</dbReference>
<evidence type="ECO:0000313" key="7">
    <source>
        <dbReference type="EMBL" id="RAI98400.1"/>
    </source>
</evidence>